<organism evidence="6 7">
    <name type="scientific">Coptis chinensis</name>
    <dbReference type="NCBI Taxonomy" id="261450"/>
    <lineage>
        <taxon>Eukaryota</taxon>
        <taxon>Viridiplantae</taxon>
        <taxon>Streptophyta</taxon>
        <taxon>Embryophyta</taxon>
        <taxon>Tracheophyta</taxon>
        <taxon>Spermatophyta</taxon>
        <taxon>Magnoliopsida</taxon>
        <taxon>Ranunculales</taxon>
        <taxon>Ranunculaceae</taxon>
        <taxon>Coptidoideae</taxon>
        <taxon>Coptis</taxon>
    </lineage>
</organism>
<keyword evidence="2" id="KW-0493">Microtubule</keyword>
<dbReference type="GO" id="GO:0005874">
    <property type="term" value="C:microtubule"/>
    <property type="evidence" value="ECO:0007669"/>
    <property type="project" value="UniProtKB-KW"/>
</dbReference>
<dbReference type="InterPro" id="IPR008280">
    <property type="entry name" value="Tub_FtsZ_C"/>
</dbReference>
<evidence type="ECO:0000259" key="5">
    <source>
        <dbReference type="Pfam" id="PF03953"/>
    </source>
</evidence>
<protein>
    <recommendedName>
        <fullName evidence="5">Tubulin/FtsZ 2-layer sandwich domain-containing protein</fullName>
    </recommendedName>
</protein>
<dbReference type="GO" id="GO:0007017">
    <property type="term" value="P:microtubule-based process"/>
    <property type="evidence" value="ECO:0007669"/>
    <property type="project" value="InterPro"/>
</dbReference>
<dbReference type="EMBL" id="JADFTS010000003">
    <property type="protein sequence ID" value="KAF9613476.1"/>
    <property type="molecule type" value="Genomic_DNA"/>
</dbReference>
<dbReference type="Gene3D" id="3.40.50.1440">
    <property type="entry name" value="Tubulin/FtsZ, GTPase domain"/>
    <property type="match status" value="1"/>
</dbReference>
<keyword evidence="3" id="KW-0547">Nucleotide-binding</keyword>
<dbReference type="SUPFAM" id="SSF55307">
    <property type="entry name" value="Tubulin C-terminal domain-like"/>
    <property type="match status" value="1"/>
</dbReference>
<proteinExistence type="inferred from homology"/>
<reference evidence="6 7" key="1">
    <citation type="submission" date="2020-10" db="EMBL/GenBank/DDBJ databases">
        <title>The Coptis chinensis genome and diversification of protoberbering-type alkaloids.</title>
        <authorList>
            <person name="Wang B."/>
            <person name="Shu S."/>
            <person name="Song C."/>
            <person name="Liu Y."/>
        </authorList>
    </citation>
    <scope>NUCLEOTIDE SEQUENCE [LARGE SCALE GENOMIC DNA]</scope>
    <source>
        <strain evidence="6">HL-2020</strain>
        <tissue evidence="6">Leaf</tissue>
    </source>
</reference>
<sequence length="163" mass="18233">MLTRAMPKSGSFFDLNNPTTKGDGVLFEKKKGNSQNLNNSFTCLSDWSIEHPTLIIYKEKVRSDFGCDKSVTHITVVDSSKTQLQYLQDNLPVHSSAHNITSLSGDTNLVPYPKIHFMLSFYAPVISAEKAYHEQLSVAEITNSAFEPSSMMAKCDPRQWPTV</sequence>
<evidence type="ECO:0000256" key="4">
    <source>
        <dbReference type="ARBA" id="ARBA00023134"/>
    </source>
</evidence>
<evidence type="ECO:0000313" key="7">
    <source>
        <dbReference type="Proteomes" id="UP000631114"/>
    </source>
</evidence>
<comment type="caution">
    <text evidence="6">The sequence shown here is derived from an EMBL/GenBank/DDBJ whole genome shotgun (WGS) entry which is preliminary data.</text>
</comment>
<dbReference type="PANTHER" id="PTHR11588">
    <property type="entry name" value="TUBULIN"/>
    <property type="match status" value="1"/>
</dbReference>
<evidence type="ECO:0000256" key="1">
    <source>
        <dbReference type="ARBA" id="ARBA00009636"/>
    </source>
</evidence>
<accession>A0A835I9S7</accession>
<dbReference type="InterPro" id="IPR000217">
    <property type="entry name" value="Tubulin"/>
</dbReference>
<evidence type="ECO:0000256" key="2">
    <source>
        <dbReference type="ARBA" id="ARBA00022701"/>
    </source>
</evidence>
<dbReference type="OrthoDB" id="1154930at2759"/>
<dbReference type="InterPro" id="IPR018316">
    <property type="entry name" value="Tubulin/FtsZ_2-layer-sand-dom"/>
</dbReference>
<evidence type="ECO:0000256" key="3">
    <source>
        <dbReference type="ARBA" id="ARBA00022741"/>
    </source>
</evidence>
<comment type="similarity">
    <text evidence="1">Belongs to the tubulin family.</text>
</comment>
<feature type="domain" description="Tubulin/FtsZ 2-layer sandwich" evidence="5">
    <location>
        <begin position="113"/>
        <end position="159"/>
    </location>
</feature>
<dbReference type="GO" id="GO:0005525">
    <property type="term" value="F:GTP binding"/>
    <property type="evidence" value="ECO:0007669"/>
    <property type="project" value="UniProtKB-KW"/>
</dbReference>
<gene>
    <name evidence="6" type="ORF">IFM89_008323</name>
</gene>
<dbReference type="Proteomes" id="UP000631114">
    <property type="component" value="Unassembled WGS sequence"/>
</dbReference>
<dbReference type="AlphaFoldDB" id="A0A835I9S7"/>
<name>A0A835I9S7_9MAGN</name>
<keyword evidence="7" id="KW-1185">Reference proteome</keyword>
<evidence type="ECO:0000313" key="6">
    <source>
        <dbReference type="EMBL" id="KAF9613476.1"/>
    </source>
</evidence>
<dbReference type="Pfam" id="PF03953">
    <property type="entry name" value="Tubulin_C"/>
    <property type="match status" value="1"/>
</dbReference>
<dbReference type="InterPro" id="IPR036525">
    <property type="entry name" value="Tubulin/FtsZ_GTPase_sf"/>
</dbReference>
<keyword evidence="4" id="KW-0342">GTP-binding</keyword>